<dbReference type="Pfam" id="PF01361">
    <property type="entry name" value="Tautomerase"/>
    <property type="match status" value="1"/>
</dbReference>
<evidence type="ECO:0000259" key="2">
    <source>
        <dbReference type="Pfam" id="PF01361"/>
    </source>
</evidence>
<evidence type="ECO:0000256" key="1">
    <source>
        <dbReference type="ARBA" id="ARBA00023235"/>
    </source>
</evidence>
<dbReference type="NCBIfam" id="NF041920">
    <property type="entry name" value="DmpI"/>
    <property type="match status" value="1"/>
</dbReference>
<gene>
    <name evidence="3" type="ORF">DSOUD_3303</name>
</gene>
<organism evidence="3 4">
    <name type="scientific">Desulfuromonas soudanensis</name>
    <dbReference type="NCBI Taxonomy" id="1603606"/>
    <lineage>
        <taxon>Bacteria</taxon>
        <taxon>Pseudomonadati</taxon>
        <taxon>Thermodesulfobacteriota</taxon>
        <taxon>Desulfuromonadia</taxon>
        <taxon>Desulfuromonadales</taxon>
        <taxon>Desulfuromonadaceae</taxon>
        <taxon>Desulfuromonas</taxon>
    </lineage>
</organism>
<dbReference type="RefSeq" id="WP_053551984.1">
    <property type="nucleotide sequence ID" value="NZ_CP010802.1"/>
</dbReference>
<dbReference type="GO" id="GO:0016853">
    <property type="term" value="F:isomerase activity"/>
    <property type="evidence" value="ECO:0007669"/>
    <property type="project" value="UniProtKB-KW"/>
</dbReference>
<dbReference type="Proteomes" id="UP000057158">
    <property type="component" value="Chromosome"/>
</dbReference>
<dbReference type="OrthoDB" id="5405937at2"/>
<evidence type="ECO:0000313" key="4">
    <source>
        <dbReference type="Proteomes" id="UP000057158"/>
    </source>
</evidence>
<dbReference type="InterPro" id="IPR014347">
    <property type="entry name" value="Tautomerase/MIF_sf"/>
</dbReference>
<reference evidence="3 4" key="1">
    <citation type="submission" date="2015-07" db="EMBL/GenBank/DDBJ databases">
        <title>Isolation and Genomic Characterization of a Novel Halophilic Metal-Reducing Deltaproteobacterium from the Deep Subsurface.</title>
        <authorList>
            <person name="Badalamenti J.P."/>
            <person name="Summers Z.M."/>
            <person name="Gralnick J.A."/>
            <person name="Bond D.R."/>
        </authorList>
    </citation>
    <scope>NUCLEOTIDE SEQUENCE [LARGE SCALE GENOMIC DNA]</scope>
    <source>
        <strain evidence="3 4">WTL</strain>
    </source>
</reference>
<keyword evidence="3" id="KW-0670">Pyruvate</keyword>
<protein>
    <submittedName>
        <fullName evidence="3">Phenylpyruvate tautomerase PptA, 4-oxalocrotonate tautomerase family</fullName>
    </submittedName>
</protein>
<proteinExistence type="predicted"/>
<dbReference type="EMBL" id="CP010802">
    <property type="protein sequence ID" value="ALC18023.1"/>
    <property type="molecule type" value="Genomic_DNA"/>
</dbReference>
<dbReference type="Gene3D" id="3.30.429.10">
    <property type="entry name" value="Macrophage Migration Inhibitory Factor"/>
    <property type="match status" value="1"/>
</dbReference>
<dbReference type="InterPro" id="IPR004370">
    <property type="entry name" value="4-OT-like_dom"/>
</dbReference>
<dbReference type="PATRIC" id="fig|1603606.3.peg.3553"/>
<keyword evidence="4" id="KW-1185">Reference proteome</keyword>
<keyword evidence="1" id="KW-0413">Isomerase</keyword>
<dbReference type="STRING" id="1603606.DSOUD_3303"/>
<feature type="domain" description="4-oxalocrotonate tautomerase-like" evidence="2">
    <location>
        <begin position="2"/>
        <end position="60"/>
    </location>
</feature>
<evidence type="ECO:0000313" key="3">
    <source>
        <dbReference type="EMBL" id="ALC18023.1"/>
    </source>
</evidence>
<dbReference type="SUPFAM" id="SSF55331">
    <property type="entry name" value="Tautomerase/MIF"/>
    <property type="match status" value="1"/>
</dbReference>
<name>A0A0M3QGL7_9BACT</name>
<accession>A0A0M3QGL7</accession>
<dbReference type="KEGG" id="des:DSOUD_3303"/>
<sequence>MPIIAIEGPPIADLNVRRKLVSELTSAAARAYALPEEKIIVLIRENTPEQVAVGGKLLADLR</sequence>
<dbReference type="AlphaFoldDB" id="A0A0M3QGL7"/>